<organism evidence="4 5">
    <name type="scientific">Vibrio marisflavi CECT 7928</name>
    <dbReference type="NCBI Taxonomy" id="634439"/>
    <lineage>
        <taxon>Bacteria</taxon>
        <taxon>Pseudomonadati</taxon>
        <taxon>Pseudomonadota</taxon>
        <taxon>Gammaproteobacteria</taxon>
        <taxon>Vibrionales</taxon>
        <taxon>Vibrionaceae</taxon>
        <taxon>Vibrio</taxon>
    </lineage>
</organism>
<keyword evidence="1 4" id="KW-0808">Transferase</keyword>
<reference evidence="4" key="1">
    <citation type="submission" date="2021-11" db="EMBL/GenBank/DDBJ databases">
        <authorList>
            <person name="Rodrigo-Torres L."/>
            <person name="Arahal R. D."/>
            <person name="Lucena T."/>
        </authorList>
    </citation>
    <scope>NUCLEOTIDE SEQUENCE</scope>
    <source>
        <strain evidence="4">CECT 7928</strain>
    </source>
</reference>
<evidence type="ECO:0000313" key="4">
    <source>
        <dbReference type="EMBL" id="CAH0543191.1"/>
    </source>
</evidence>
<dbReference type="EMBL" id="CAKLDM010000005">
    <property type="protein sequence ID" value="CAH0543191.1"/>
    <property type="molecule type" value="Genomic_DNA"/>
</dbReference>
<keyword evidence="2 4" id="KW-0012">Acyltransferase</keyword>
<dbReference type="EC" id="2.3.1.183" evidence="4"/>
<dbReference type="Gene3D" id="3.40.630.30">
    <property type="match status" value="1"/>
</dbReference>
<dbReference type="InterPro" id="IPR000182">
    <property type="entry name" value="GNAT_dom"/>
</dbReference>
<dbReference type="PANTHER" id="PTHR43072">
    <property type="entry name" value="N-ACETYLTRANSFERASE"/>
    <property type="match status" value="1"/>
</dbReference>
<sequence length="169" mass="19191">MEIRTGKLEDVADITDIFNFYIEHTNARFEAFPFTLENRQKWFSQFSSSTKYQLYVATENGVLLGFACSQQYRAISAFNDTVEVTVYLTQEAKGKGLGSKLYSQLFSSIQAYGVHRVLSGVALPNDTSVALHKRFGFREVGIFNEYAKKHGQYISSVWLEKVFNAEPAL</sequence>
<proteinExistence type="predicted"/>
<dbReference type="CDD" id="cd04301">
    <property type="entry name" value="NAT_SF"/>
    <property type="match status" value="1"/>
</dbReference>
<feature type="domain" description="N-acetyltransferase" evidence="3">
    <location>
        <begin position="1"/>
        <end position="164"/>
    </location>
</feature>
<evidence type="ECO:0000256" key="2">
    <source>
        <dbReference type="ARBA" id="ARBA00023315"/>
    </source>
</evidence>
<dbReference type="SUPFAM" id="SSF55729">
    <property type="entry name" value="Acyl-CoA N-acyltransferases (Nat)"/>
    <property type="match status" value="1"/>
</dbReference>
<accession>A0ABN8EBH1</accession>
<comment type="caution">
    <text evidence="4">The sequence shown here is derived from an EMBL/GenBank/DDBJ whole genome shotgun (WGS) entry which is preliminary data.</text>
</comment>
<dbReference type="InterPro" id="IPR016181">
    <property type="entry name" value="Acyl_CoA_acyltransferase"/>
</dbReference>
<protein>
    <submittedName>
        <fullName evidence="4">Phosphinothricin N-acetyltransferase</fullName>
        <ecNumber evidence="4">2.3.1.183</ecNumber>
    </submittedName>
</protein>
<dbReference type="PANTHER" id="PTHR43072:SF23">
    <property type="entry name" value="UPF0039 PROTEIN C11D3.02C"/>
    <property type="match status" value="1"/>
</dbReference>
<gene>
    <name evidence="4" type="primary">bar</name>
    <name evidence="4" type="ORF">VMF7928_04456</name>
</gene>
<dbReference type="PROSITE" id="PS51186">
    <property type="entry name" value="GNAT"/>
    <property type="match status" value="1"/>
</dbReference>
<keyword evidence="5" id="KW-1185">Reference proteome</keyword>
<evidence type="ECO:0000259" key="3">
    <source>
        <dbReference type="PROSITE" id="PS51186"/>
    </source>
</evidence>
<dbReference type="GO" id="GO:0102971">
    <property type="term" value="F:phosphinothricin N-acetyltransferase activity"/>
    <property type="evidence" value="ECO:0007669"/>
    <property type="project" value="UniProtKB-EC"/>
</dbReference>
<name>A0ABN8EBH1_9VIBR</name>
<dbReference type="RefSeq" id="WP_237364095.1">
    <property type="nucleotide sequence ID" value="NZ_CAKLDM010000005.1"/>
</dbReference>
<evidence type="ECO:0000256" key="1">
    <source>
        <dbReference type="ARBA" id="ARBA00022679"/>
    </source>
</evidence>
<dbReference type="Pfam" id="PF13420">
    <property type="entry name" value="Acetyltransf_4"/>
    <property type="match status" value="1"/>
</dbReference>
<dbReference type="Proteomes" id="UP000838748">
    <property type="component" value="Unassembled WGS sequence"/>
</dbReference>
<evidence type="ECO:0000313" key="5">
    <source>
        <dbReference type="Proteomes" id="UP000838748"/>
    </source>
</evidence>